<sequence>MRISDSIIYSLTIITTCVISLSTTTTWNHRHILGLHTLRPTIIQTKRHDLNKCSSSQDPINTLEPSTEQDLATNFTEIINSSFEIEQIPPKTVEDESKKAQEKLESADKAQQTDQKPSTPPPIATFEEWTKEKLMHKDKKKRQQNGTDKRNDQINVKINESAKNVEEKSEHPEKPKSEESPKPEDKLTTTEKKVETTTNPPVLPVIQPKRNYASKECGAKVIHANEEAEHVKAVLNDRERDEYARNPCEKAKNKFIIIELCETIQPTLLEIANFELFSSGPREIQLSIAERYPTMEWHSVGIFVAEDTREMQSFNFESPGIYAKFVKLDLLSHYGREHYCTLSTIRLSGISMVDEYEAEAISEQVQTETPEREENLDESAVKSAPEEPEKKEDVVEEKEKTVEVPVIGKVVETLGKLGSVIIGRQELKDADLWDEKEKRIIRNRPCFDQSNIRKSMENTTNYMCFLFGVRSKPHSSNSTGKSPRKPVKKPKMTKTCPNPAQRALLRAILSSKICPTAMNKPPEAVKELYIVVDEKNEPEVAIPEPEYQKKEEKVEEVQATPTSTTVAPPHASPAAPPPHQTQQNLANQQAQQQFAKNLNSLPGTASTHKESVFMKLNKRLSALELNISLSTEYLNELSRRYVAHQEEYNKQRERDQEFLKELVQQASQHMKMAYETQISDIKRDLDEITRKMRTISREYRQFDSFCQKAYSNFANFGPFERSLSVPEQSCVKREEEKNNLRMLTETKEDENGIDINSKVMEIETEFVDGDGTWSNMEVIAFVFLIQSLTVGVAILLVVVYTRAYVKEPFLPSKEPTPAPMERATSPSIDEIRRLVREELRRTPVTVPRLEENNRRKLKRPSRFSECDAIEAAGVREALPSEPSNLTPLRRRRSTIQPAEVGSEEELMEMRGSTPSIVDSSLAGTSISSRRSSTDSMMEKNSSPEQQKVTSPPWLTVRNPKFRPKKRSNKKDV</sequence>
<keyword evidence="2 7" id="KW-0812">Transmembrane</keyword>
<dbReference type="AlphaFoldDB" id="A0A7I8X3I5"/>
<evidence type="ECO:0000256" key="4">
    <source>
        <dbReference type="ARBA" id="ARBA00023136"/>
    </source>
</evidence>
<evidence type="ECO:0000256" key="3">
    <source>
        <dbReference type="ARBA" id="ARBA00022989"/>
    </source>
</evidence>
<dbReference type="PANTHER" id="PTHR12953:SF0">
    <property type="entry name" value="SUN DOMAIN-CONTAINING OSSIFICATION FACTOR"/>
    <property type="match status" value="1"/>
</dbReference>
<dbReference type="GO" id="GO:0016020">
    <property type="term" value="C:membrane"/>
    <property type="evidence" value="ECO:0007669"/>
    <property type="project" value="InterPro"/>
</dbReference>
<feature type="transmembrane region" description="Helical" evidence="7">
    <location>
        <begin position="7"/>
        <end position="27"/>
    </location>
</feature>
<evidence type="ECO:0000256" key="2">
    <source>
        <dbReference type="ARBA" id="ARBA00022692"/>
    </source>
</evidence>
<organism evidence="9 10">
    <name type="scientific">Bursaphelenchus xylophilus</name>
    <name type="common">Pinewood nematode worm</name>
    <name type="synonym">Aphelenchoides xylophilus</name>
    <dbReference type="NCBI Taxonomy" id="6326"/>
    <lineage>
        <taxon>Eukaryota</taxon>
        <taxon>Metazoa</taxon>
        <taxon>Ecdysozoa</taxon>
        <taxon>Nematoda</taxon>
        <taxon>Chromadorea</taxon>
        <taxon>Rhabditida</taxon>
        <taxon>Tylenchina</taxon>
        <taxon>Tylenchomorpha</taxon>
        <taxon>Aphelenchoidea</taxon>
        <taxon>Aphelenchoididae</taxon>
        <taxon>Bursaphelenchus</taxon>
    </lineage>
</organism>
<feature type="region of interest" description="Disordered" evidence="6">
    <location>
        <begin position="810"/>
        <end position="829"/>
    </location>
</feature>
<dbReference type="InterPro" id="IPR045120">
    <property type="entry name" value="Suco/Slp1-like"/>
</dbReference>
<feature type="region of interest" description="Disordered" evidence="6">
    <location>
        <begin position="472"/>
        <end position="496"/>
    </location>
</feature>
<evidence type="ECO:0000256" key="5">
    <source>
        <dbReference type="SAM" id="Coils"/>
    </source>
</evidence>
<feature type="compositionally biased region" description="Low complexity" evidence="6">
    <location>
        <begin position="557"/>
        <end position="569"/>
    </location>
</feature>
<feature type="compositionally biased region" description="Low complexity" evidence="6">
    <location>
        <begin position="919"/>
        <end position="935"/>
    </location>
</feature>
<proteinExistence type="predicted"/>
<evidence type="ECO:0000256" key="7">
    <source>
        <dbReference type="SAM" id="Phobius"/>
    </source>
</evidence>
<protein>
    <submittedName>
        <fullName evidence="9">(pine wood nematode) hypothetical protein</fullName>
    </submittedName>
</protein>
<evidence type="ECO:0000313" key="9">
    <source>
        <dbReference type="EMBL" id="CAD5233277.1"/>
    </source>
</evidence>
<dbReference type="SMR" id="A0A7I8X3I5"/>
<evidence type="ECO:0000259" key="8">
    <source>
        <dbReference type="PROSITE" id="PS51469"/>
    </source>
</evidence>
<dbReference type="Proteomes" id="UP000582659">
    <property type="component" value="Unassembled WGS sequence"/>
</dbReference>
<feature type="coiled-coil region" evidence="5">
    <location>
        <begin position="634"/>
        <end position="698"/>
    </location>
</feature>
<keyword evidence="3 7" id="KW-1133">Transmembrane helix</keyword>
<feature type="region of interest" description="Disordered" evidence="6">
    <location>
        <begin position="541"/>
        <end position="588"/>
    </location>
</feature>
<gene>
    <name evidence="9" type="ORF">BXYJ_LOCUS13368</name>
</gene>
<feature type="compositionally biased region" description="Pro residues" evidence="6">
    <location>
        <begin position="570"/>
        <end position="579"/>
    </location>
</feature>
<dbReference type="GO" id="GO:0034975">
    <property type="term" value="P:protein folding in endoplasmic reticulum"/>
    <property type="evidence" value="ECO:0007669"/>
    <property type="project" value="TreeGrafter"/>
</dbReference>
<name>A0A7I8X3I5_BURXY</name>
<comment type="caution">
    <text evidence="9">The sequence shown here is derived from an EMBL/GenBank/DDBJ whole genome shotgun (WGS) entry which is preliminary data.</text>
</comment>
<dbReference type="Proteomes" id="UP000659654">
    <property type="component" value="Unassembled WGS sequence"/>
</dbReference>
<dbReference type="EMBL" id="CAJFCV020000006">
    <property type="protein sequence ID" value="CAG9128081.1"/>
    <property type="molecule type" value="Genomic_DNA"/>
</dbReference>
<feature type="region of interest" description="Disordered" evidence="6">
    <location>
        <begin position="83"/>
        <end position="205"/>
    </location>
</feature>
<feature type="compositionally biased region" description="Basic and acidic residues" evidence="6">
    <location>
        <begin position="384"/>
        <end position="397"/>
    </location>
</feature>
<dbReference type="PROSITE" id="PS51469">
    <property type="entry name" value="SUN"/>
    <property type="match status" value="1"/>
</dbReference>
<keyword evidence="4 7" id="KW-0472">Membrane</keyword>
<feature type="compositionally biased region" description="Basic residues" evidence="6">
    <location>
        <begin position="959"/>
        <end position="972"/>
    </location>
</feature>
<feature type="compositionally biased region" description="Basic and acidic residues" evidence="6">
    <location>
        <begin position="163"/>
        <end position="195"/>
    </location>
</feature>
<feature type="domain" description="SUN" evidence="8">
    <location>
        <begin position="186"/>
        <end position="352"/>
    </location>
</feature>
<dbReference type="GO" id="GO:0012505">
    <property type="term" value="C:endomembrane system"/>
    <property type="evidence" value="ECO:0007669"/>
    <property type="project" value="UniProtKB-SubCell"/>
</dbReference>
<dbReference type="PANTHER" id="PTHR12953">
    <property type="entry name" value="MEMBRANE PROTEIN CH1 RELATED"/>
    <property type="match status" value="1"/>
</dbReference>
<feature type="compositionally biased region" description="Polar residues" evidence="6">
    <location>
        <begin position="938"/>
        <end position="949"/>
    </location>
</feature>
<feature type="compositionally biased region" description="Polar residues" evidence="6">
    <location>
        <begin position="153"/>
        <end position="162"/>
    </location>
</feature>
<comment type="subcellular location">
    <subcellularLocation>
        <location evidence="1">Endomembrane system</location>
    </subcellularLocation>
</comment>
<feature type="compositionally biased region" description="Basic residues" evidence="6">
    <location>
        <begin position="482"/>
        <end position="492"/>
    </location>
</feature>
<keyword evidence="10" id="KW-1185">Reference proteome</keyword>
<feature type="compositionally biased region" description="Basic and acidic residues" evidence="6">
    <location>
        <begin position="546"/>
        <end position="556"/>
    </location>
</feature>
<dbReference type="InterPro" id="IPR012919">
    <property type="entry name" value="SUN_dom"/>
</dbReference>
<reference evidence="9" key="1">
    <citation type="submission" date="2020-09" db="EMBL/GenBank/DDBJ databases">
        <authorList>
            <person name="Kikuchi T."/>
        </authorList>
    </citation>
    <scope>NUCLEOTIDE SEQUENCE</scope>
    <source>
        <strain evidence="9">Ka4C1</strain>
    </source>
</reference>
<feature type="transmembrane region" description="Helical" evidence="7">
    <location>
        <begin position="778"/>
        <end position="800"/>
    </location>
</feature>
<evidence type="ECO:0000256" key="1">
    <source>
        <dbReference type="ARBA" id="ARBA00004308"/>
    </source>
</evidence>
<feature type="compositionally biased region" description="Basic and acidic residues" evidence="6">
    <location>
        <begin position="92"/>
        <end position="108"/>
    </location>
</feature>
<evidence type="ECO:0000256" key="6">
    <source>
        <dbReference type="SAM" id="MobiDB-lite"/>
    </source>
</evidence>
<dbReference type="Pfam" id="PF07738">
    <property type="entry name" value="Sad1_UNC"/>
    <property type="match status" value="1"/>
</dbReference>
<evidence type="ECO:0000313" key="10">
    <source>
        <dbReference type="Proteomes" id="UP000659654"/>
    </source>
</evidence>
<accession>A0A7I8X3I5</accession>
<dbReference type="EMBL" id="CAJFDI010000006">
    <property type="protein sequence ID" value="CAD5233277.1"/>
    <property type="molecule type" value="Genomic_DNA"/>
</dbReference>
<dbReference type="GO" id="GO:0005737">
    <property type="term" value="C:cytoplasm"/>
    <property type="evidence" value="ECO:0007669"/>
    <property type="project" value="TreeGrafter"/>
</dbReference>
<dbReference type="OrthoDB" id="266334at2759"/>
<keyword evidence="5" id="KW-0175">Coiled coil</keyword>
<feature type="region of interest" description="Disordered" evidence="6">
    <location>
        <begin position="877"/>
        <end position="972"/>
    </location>
</feature>
<feature type="region of interest" description="Disordered" evidence="6">
    <location>
        <begin position="361"/>
        <end position="397"/>
    </location>
</feature>